<name>A0A841R7L3_9SPIO</name>
<dbReference type="Gene3D" id="3.40.50.2300">
    <property type="match status" value="1"/>
</dbReference>
<dbReference type="EMBL" id="JACHGJ010000005">
    <property type="protein sequence ID" value="MBB6481254.1"/>
    <property type="molecule type" value="Genomic_DNA"/>
</dbReference>
<dbReference type="Pfam" id="PF00072">
    <property type="entry name" value="Response_reg"/>
    <property type="match status" value="1"/>
</dbReference>
<feature type="domain" description="Response regulatory" evidence="3">
    <location>
        <begin position="31"/>
        <end position="155"/>
    </location>
</feature>
<organism evidence="4 5">
    <name type="scientific">Spirochaeta isovalerica</name>
    <dbReference type="NCBI Taxonomy" id="150"/>
    <lineage>
        <taxon>Bacteria</taxon>
        <taxon>Pseudomonadati</taxon>
        <taxon>Spirochaetota</taxon>
        <taxon>Spirochaetia</taxon>
        <taxon>Spirochaetales</taxon>
        <taxon>Spirochaetaceae</taxon>
        <taxon>Spirochaeta</taxon>
    </lineage>
</organism>
<dbReference type="GO" id="GO:0016791">
    <property type="term" value="F:phosphatase activity"/>
    <property type="evidence" value="ECO:0007669"/>
    <property type="project" value="TreeGrafter"/>
</dbReference>
<gene>
    <name evidence="4" type="ORF">HNR50_002927</name>
</gene>
<dbReference type="GO" id="GO:0000160">
    <property type="term" value="P:phosphorelay signal transduction system"/>
    <property type="evidence" value="ECO:0007669"/>
    <property type="project" value="InterPro"/>
</dbReference>
<dbReference type="InterPro" id="IPR001789">
    <property type="entry name" value="Sig_transdc_resp-reg_receiver"/>
</dbReference>
<keyword evidence="2" id="KW-0597">Phosphoprotein</keyword>
<accession>A0A841R7L3</accession>
<dbReference type="InterPro" id="IPR052016">
    <property type="entry name" value="Bact_Sigma-Reg"/>
</dbReference>
<dbReference type="Proteomes" id="UP000587760">
    <property type="component" value="Unassembled WGS sequence"/>
</dbReference>
<comment type="caution">
    <text evidence="4">The sequence shown here is derived from an EMBL/GenBank/DDBJ whole genome shotgun (WGS) entry which is preliminary data.</text>
</comment>
<evidence type="ECO:0000256" key="1">
    <source>
        <dbReference type="ARBA" id="ARBA00022801"/>
    </source>
</evidence>
<dbReference type="AlphaFoldDB" id="A0A841R7L3"/>
<protein>
    <submittedName>
        <fullName evidence="4">Serine phosphatase RsbU (Regulator of sigma subunit)</fullName>
    </submittedName>
</protein>
<dbReference type="Pfam" id="PF07228">
    <property type="entry name" value="SpoIIE"/>
    <property type="match status" value="1"/>
</dbReference>
<dbReference type="PROSITE" id="PS50110">
    <property type="entry name" value="RESPONSE_REGULATORY"/>
    <property type="match status" value="1"/>
</dbReference>
<dbReference type="PANTHER" id="PTHR43156:SF2">
    <property type="entry name" value="STAGE II SPORULATION PROTEIN E"/>
    <property type="match status" value="1"/>
</dbReference>
<evidence type="ECO:0000259" key="3">
    <source>
        <dbReference type="PROSITE" id="PS50110"/>
    </source>
</evidence>
<evidence type="ECO:0000313" key="4">
    <source>
        <dbReference type="EMBL" id="MBB6481254.1"/>
    </source>
</evidence>
<evidence type="ECO:0000256" key="2">
    <source>
        <dbReference type="PROSITE-ProRule" id="PRU00169"/>
    </source>
</evidence>
<evidence type="ECO:0000313" key="5">
    <source>
        <dbReference type="Proteomes" id="UP000587760"/>
    </source>
</evidence>
<dbReference type="InterPro" id="IPR011006">
    <property type="entry name" value="CheY-like_superfamily"/>
</dbReference>
<dbReference type="InterPro" id="IPR001932">
    <property type="entry name" value="PPM-type_phosphatase-like_dom"/>
</dbReference>
<dbReference type="RefSeq" id="WP_184747493.1">
    <property type="nucleotide sequence ID" value="NZ_JACHGJ010000005.1"/>
</dbReference>
<dbReference type="PANTHER" id="PTHR43156">
    <property type="entry name" value="STAGE II SPORULATION PROTEIN E-RELATED"/>
    <property type="match status" value="1"/>
</dbReference>
<sequence length="432" mass="49312">MADSLNFQLEEELEFSSADDEFDMNSSSVWKILIADDDEGVHSVTELVFNSFSFDNRPIQFINTYSGKETLEVLQKEEDIAVILLDVVMETDDAGLRVVEQIRKELKNNMVRIILRTGQPGQAPEEQVLIDYDINDYKNKSELTSRKLKSSVITSLRSYISILKINELNTTLERKVAERTAELAASLEIIEKDEEAGKKIQFKLLPEDNMEIGGITFSREIFPSLYLSGDFVDYFRINERFIGFYIADVSGHGASSAFITVYLKSMISGFIGSYNHNNVELILKPDELLNVINQTLIKEDLGKYLTIFYGLIDLEKNELHYSTGGQFPFPVLLDRKSKDFIRFKGPPVGLLRIARYKKEILKLPRDFSLIFMSDGILELLKDKTLKEQESQLLKILTYESTVTSLIENIGIDSTRFLPDDITILNVRRTASE</sequence>
<keyword evidence="1" id="KW-0378">Hydrolase</keyword>
<dbReference type="SUPFAM" id="SSF52172">
    <property type="entry name" value="CheY-like"/>
    <property type="match status" value="1"/>
</dbReference>
<keyword evidence="5" id="KW-1185">Reference proteome</keyword>
<dbReference type="InterPro" id="IPR036457">
    <property type="entry name" value="PPM-type-like_dom_sf"/>
</dbReference>
<proteinExistence type="predicted"/>
<dbReference type="Gene3D" id="3.60.40.10">
    <property type="entry name" value="PPM-type phosphatase domain"/>
    <property type="match status" value="1"/>
</dbReference>
<dbReference type="SMART" id="SM00331">
    <property type="entry name" value="PP2C_SIG"/>
    <property type="match status" value="1"/>
</dbReference>
<feature type="modified residue" description="4-aspartylphosphate" evidence="2">
    <location>
        <position position="86"/>
    </location>
</feature>
<reference evidence="4 5" key="1">
    <citation type="submission" date="2020-08" db="EMBL/GenBank/DDBJ databases">
        <title>Genomic Encyclopedia of Type Strains, Phase IV (KMG-IV): sequencing the most valuable type-strain genomes for metagenomic binning, comparative biology and taxonomic classification.</title>
        <authorList>
            <person name="Goeker M."/>
        </authorList>
    </citation>
    <scope>NUCLEOTIDE SEQUENCE [LARGE SCALE GENOMIC DNA]</scope>
    <source>
        <strain evidence="4 5">DSM 2461</strain>
    </source>
</reference>